<feature type="coiled-coil region" evidence="1">
    <location>
        <begin position="1"/>
        <end position="52"/>
    </location>
</feature>
<evidence type="ECO:0008006" key="6">
    <source>
        <dbReference type="Google" id="ProtNLM"/>
    </source>
</evidence>
<keyword evidence="3" id="KW-1133">Transmembrane helix</keyword>
<name>A0AAE8L3F1_STREI</name>
<feature type="region of interest" description="Disordered" evidence="2">
    <location>
        <begin position="230"/>
        <end position="256"/>
    </location>
</feature>
<evidence type="ECO:0000256" key="2">
    <source>
        <dbReference type="SAM" id="MobiDB-lite"/>
    </source>
</evidence>
<reference evidence="4 5" key="1">
    <citation type="submission" date="2016-10" db="EMBL/GenBank/DDBJ databases">
        <authorList>
            <person name="Varghese N."/>
            <person name="Submissions S."/>
        </authorList>
    </citation>
    <scope>NUCLEOTIDE SEQUENCE [LARGE SCALE GENOMIC DNA]</scope>
    <source>
        <strain evidence="4 5">Sb17</strain>
    </source>
</reference>
<evidence type="ECO:0000256" key="3">
    <source>
        <dbReference type="SAM" id="Phobius"/>
    </source>
</evidence>
<feature type="transmembrane region" description="Helical" evidence="3">
    <location>
        <begin position="364"/>
        <end position="385"/>
    </location>
</feature>
<evidence type="ECO:0000313" key="5">
    <source>
        <dbReference type="Proteomes" id="UP000182107"/>
    </source>
</evidence>
<feature type="compositionally biased region" description="Polar residues" evidence="2">
    <location>
        <begin position="230"/>
        <end position="240"/>
    </location>
</feature>
<feature type="compositionally biased region" description="Basic and acidic residues" evidence="2">
    <location>
        <begin position="244"/>
        <end position="256"/>
    </location>
</feature>
<comment type="caution">
    <text evidence="4">The sequence shown here is derived from an EMBL/GenBank/DDBJ whole genome shotgun (WGS) entry which is preliminary data.</text>
</comment>
<feature type="transmembrane region" description="Helical" evidence="3">
    <location>
        <begin position="418"/>
        <end position="438"/>
    </location>
</feature>
<protein>
    <recommendedName>
        <fullName evidence="6">Cation diffusion facilitator family transporter</fullName>
    </recommendedName>
</protein>
<gene>
    <name evidence="4" type="ORF">SAMN05216415_0788</name>
</gene>
<keyword evidence="3" id="KW-0472">Membrane</keyword>
<dbReference type="EMBL" id="FNMW01000001">
    <property type="protein sequence ID" value="SDW47190.1"/>
    <property type="molecule type" value="Genomic_DNA"/>
</dbReference>
<feature type="transmembrane region" description="Helical" evidence="3">
    <location>
        <begin position="458"/>
        <end position="482"/>
    </location>
</feature>
<keyword evidence="1" id="KW-0175">Coiled coil</keyword>
<evidence type="ECO:0000313" key="4">
    <source>
        <dbReference type="EMBL" id="SDW47190.1"/>
    </source>
</evidence>
<accession>A0AAE8L3F1</accession>
<organism evidence="4 5">
    <name type="scientific">Streptococcus equinus</name>
    <name type="common">Streptococcus bovis</name>
    <dbReference type="NCBI Taxonomy" id="1335"/>
    <lineage>
        <taxon>Bacteria</taxon>
        <taxon>Bacillati</taxon>
        <taxon>Bacillota</taxon>
        <taxon>Bacilli</taxon>
        <taxon>Lactobacillales</taxon>
        <taxon>Streptococcaceae</taxon>
        <taxon>Streptococcus</taxon>
    </lineage>
</organism>
<proteinExistence type="predicted"/>
<sequence>MAKENAVLDKKEQLNEDLTESFDFDELEEKLQNQLEEELADMQFLAEEKEKIGSPDNLGNVIMDVVWEQFLNQVAVTAGEDFIKENRGLHLDLRKEAHIQTTENFAEGKIATHNTEIDYQQRYDDWQSNFQKYPNIEHKPSNYRYNEDQQVWEKHDTRSDSWKKVLNKDARADFDKGRPTGNNTANTNMDHTVSAGEIIRDPAANAHMTREEQIAFANSEKNLNLMDSAANQSKGDSTMSEFLDSERDGKKAAERFNIDEEELRKKDAEAREEYEKQKKEAEQKSIEAGKKSQKEEAFRIGGKAFRALLMQLLAELVREIIAKLVKWFKSSKKALDTLLDSLKEAIHSFIGKMKQHLINAGNTLFTTVATAIIGPIVGTIKKVWIMLKQGWSSLKNAIAYIKDPANKGKPIGRLLMEVGKIVIAGMTGIGTMLLGEVIEKGLMTIPVFAVEIPLLGSLANILGIFLGAVVAGIIGAIAINIIEKQIEKSMKRENLDAQIDKGNEILKTQHQIQIVNEVLLDRDKENAQSNISGRHQEAASIMKDAYGNIMEDFVEDFSENEYSPIIDEEDVSVINESNKSSNDLDDILDGLK</sequence>
<dbReference type="AlphaFoldDB" id="A0AAE8L3F1"/>
<dbReference type="RefSeq" id="WP_074602358.1">
    <property type="nucleotide sequence ID" value="NZ_FNMW01000001.1"/>
</dbReference>
<keyword evidence="3" id="KW-0812">Transmembrane</keyword>
<dbReference type="Proteomes" id="UP000182107">
    <property type="component" value="Unassembled WGS sequence"/>
</dbReference>
<evidence type="ECO:0000256" key="1">
    <source>
        <dbReference type="SAM" id="Coils"/>
    </source>
</evidence>